<dbReference type="Proteomes" id="UP000030786">
    <property type="component" value="Chromosome"/>
</dbReference>
<gene>
    <name evidence="1" type="ORF">M666_06940</name>
</gene>
<organism evidence="1 2">
    <name type="scientific">Cellulophaga baltica 18</name>
    <dbReference type="NCBI Taxonomy" id="1348584"/>
    <lineage>
        <taxon>Bacteria</taxon>
        <taxon>Pseudomonadati</taxon>
        <taxon>Bacteroidota</taxon>
        <taxon>Flavobacteriia</taxon>
        <taxon>Flavobacteriales</taxon>
        <taxon>Flavobacteriaceae</taxon>
        <taxon>Cellulophaga</taxon>
    </lineage>
</organism>
<dbReference type="AlphaFoldDB" id="A0AAU8RBZ7"/>
<name>A0AAU8RBZ7_9FLAO</name>
<evidence type="ECO:0000313" key="1">
    <source>
        <dbReference type="EMBL" id="AIZ41330.1"/>
    </source>
</evidence>
<dbReference type="KEGG" id="cbat:M666_06940"/>
<dbReference type="EMBL" id="CP009976">
    <property type="protein sequence ID" value="AIZ41330.1"/>
    <property type="molecule type" value="Genomic_DNA"/>
</dbReference>
<reference evidence="1 2" key="1">
    <citation type="journal article" date="2014" name="Environ. Microbiol.">
        <title>Contrasting genomic patterns and infection strategies of two co-existing Bacteroidetes podovirus genera.</title>
        <authorList>
            <person name="Holmfeldt K."/>
            <person name="Howard-Varona C."/>
            <person name="Solonenko N."/>
            <person name="Sullivan M.B."/>
        </authorList>
    </citation>
    <scope>NUCLEOTIDE SEQUENCE [LARGE SCALE GENOMIC DNA]</scope>
    <source>
        <strain evidence="1 2">18</strain>
    </source>
</reference>
<accession>A0AAU8RBZ7</accession>
<proteinExistence type="predicted"/>
<sequence length="63" mass="7113">MIKARGKDIMIGRSTAKYMPSQNFCQWAKKSLITYPDTDKKSDNGTTNIGWCILFFSGSMICL</sequence>
<protein>
    <submittedName>
        <fullName evidence="1">Uncharacterized protein</fullName>
    </submittedName>
</protein>
<evidence type="ECO:0000313" key="2">
    <source>
        <dbReference type="Proteomes" id="UP000030786"/>
    </source>
</evidence>